<dbReference type="InterPro" id="IPR008969">
    <property type="entry name" value="CarboxyPept-like_regulatory"/>
</dbReference>
<dbReference type="Proteomes" id="UP000229344">
    <property type="component" value="Unassembled WGS sequence"/>
</dbReference>
<protein>
    <recommendedName>
        <fullName evidence="3">Carboxypeptidase regulatory-like domain-containing protein</fullName>
    </recommendedName>
</protein>
<dbReference type="AlphaFoldDB" id="A0A2H0UDR5"/>
<accession>A0A2H0UDR5</accession>
<reference evidence="2" key="1">
    <citation type="submission" date="2017-09" db="EMBL/GenBank/DDBJ databases">
        <title>Depth-based differentiation of microbial function through sediment-hosted aquifers and enrichment of novel symbionts in the deep terrestrial subsurface.</title>
        <authorList>
            <person name="Probst A.J."/>
            <person name="Ladd B."/>
            <person name="Jarett J.K."/>
            <person name="Geller-Mcgrath D.E."/>
            <person name="Sieber C.M.K."/>
            <person name="Emerson J.B."/>
            <person name="Anantharaman K."/>
            <person name="Thomas B.C."/>
            <person name="Malmstrom R."/>
            <person name="Stieglmeier M."/>
            <person name="Klingl A."/>
            <person name="Woyke T."/>
            <person name="Ryan C.M."/>
            <person name="Banfield J.F."/>
        </authorList>
    </citation>
    <scope>NUCLEOTIDE SEQUENCE [LARGE SCALE GENOMIC DNA]</scope>
</reference>
<dbReference type="SUPFAM" id="SSF49464">
    <property type="entry name" value="Carboxypeptidase regulatory domain-like"/>
    <property type="match status" value="1"/>
</dbReference>
<evidence type="ECO:0000313" key="1">
    <source>
        <dbReference type="EMBL" id="PIR84563.1"/>
    </source>
</evidence>
<comment type="caution">
    <text evidence="1">The sequence shown here is derived from an EMBL/GenBank/DDBJ whole genome shotgun (WGS) entry which is preliminary data.</text>
</comment>
<dbReference type="EMBL" id="PFBI01000006">
    <property type="protein sequence ID" value="PIR84563.1"/>
    <property type="molecule type" value="Genomic_DNA"/>
</dbReference>
<name>A0A2H0UDR5_9BACT</name>
<sequence>MSFVEVIVAAAVLVLVFGGLFASFQLMTSLIGKSKVSAGALALANQQMEAIRALTYNDVGTIGGIPDGAIPETSTTTLNGITYVKRVLVAYVDSPDDGEGAADENGIVADYKVVKVTYSWDYKGVSDSISLISNIVPQGIETTAGGGTIVVNVFNATVGPVSDAAVRIYNDTGTTTIDTTRYTNAEGKAIISGAPALANYQITVTKTGYSTDGTYVATAENPNPTTPPVAVLASQTSTMNFQIDALSDLKVRTVGEPVVDTFDDTFTDSTKIASQVSTEVVGGALVLTGGPAYVSSGSVQSMTVTPSTFASWDTATFTLTTPANTAATIQVYGVSGGVTTLIPGSDLAGNSTGFTAGTISLVTLDPVTYPALALGASLTTSDASSTPSILDWHVGYVVSEPPIAGEDVILTGSKTIGTDSSSNPVYKYQETNVTNASGEITLTGLEWDVYDVVLNASSYDIKEACSAIPYALDPSVSETLTLTLAADAARTLRVSVVDTAGNAVAGATVALTRPALSESDTTSGCGQVFFNNSLPSASDYQVDVSATGFTSEIVTGVSITDDVTLAVVLTAS</sequence>
<organism evidence="1 2">
    <name type="scientific">Candidatus Kaiserbacteria bacterium CG10_big_fil_rev_8_21_14_0_10_47_16</name>
    <dbReference type="NCBI Taxonomy" id="1974608"/>
    <lineage>
        <taxon>Bacteria</taxon>
        <taxon>Candidatus Kaiseribacteriota</taxon>
    </lineage>
</organism>
<evidence type="ECO:0008006" key="3">
    <source>
        <dbReference type="Google" id="ProtNLM"/>
    </source>
</evidence>
<proteinExistence type="predicted"/>
<dbReference type="Gene3D" id="2.60.40.1120">
    <property type="entry name" value="Carboxypeptidase-like, regulatory domain"/>
    <property type="match status" value="1"/>
</dbReference>
<gene>
    <name evidence="1" type="ORF">COU16_03230</name>
</gene>
<dbReference type="Pfam" id="PF13620">
    <property type="entry name" value="CarboxypepD_reg"/>
    <property type="match status" value="1"/>
</dbReference>
<evidence type="ECO:0000313" key="2">
    <source>
        <dbReference type="Proteomes" id="UP000229344"/>
    </source>
</evidence>